<evidence type="ECO:0000256" key="1">
    <source>
        <dbReference type="ARBA" id="ARBA00007017"/>
    </source>
</evidence>
<proteinExistence type="inferred from homology"/>
<evidence type="ECO:0000256" key="3">
    <source>
        <dbReference type="SAM" id="MobiDB-lite"/>
    </source>
</evidence>
<name>A0A7S0PQU6_MICPS</name>
<keyword evidence="2" id="KW-0235">DNA replication</keyword>
<dbReference type="GO" id="GO:0031390">
    <property type="term" value="C:Ctf18 RFC-like complex"/>
    <property type="evidence" value="ECO:0007669"/>
    <property type="project" value="InterPro"/>
</dbReference>
<reference evidence="4" key="1">
    <citation type="submission" date="2021-01" db="EMBL/GenBank/DDBJ databases">
        <authorList>
            <person name="Corre E."/>
            <person name="Pelletier E."/>
            <person name="Niang G."/>
            <person name="Scheremetjew M."/>
            <person name="Finn R."/>
            <person name="Kale V."/>
            <person name="Holt S."/>
            <person name="Cochrane G."/>
            <person name="Meng A."/>
            <person name="Brown T."/>
            <person name="Cohen L."/>
        </authorList>
    </citation>
    <scope>NUCLEOTIDE SEQUENCE</scope>
    <source>
        <strain evidence="4">CCMP494</strain>
    </source>
</reference>
<organism evidence="4">
    <name type="scientific">Micromonas pusilla</name>
    <name type="common">Picoplanktonic green alga</name>
    <name type="synonym">Chromulina pusilla</name>
    <dbReference type="NCBI Taxonomy" id="38833"/>
    <lineage>
        <taxon>Eukaryota</taxon>
        <taxon>Viridiplantae</taxon>
        <taxon>Chlorophyta</taxon>
        <taxon>Mamiellophyceae</taxon>
        <taxon>Mamiellales</taxon>
        <taxon>Mamiellaceae</taxon>
        <taxon>Micromonas</taxon>
    </lineage>
</organism>
<dbReference type="Pfam" id="PF09724">
    <property type="entry name" value="Dcc1"/>
    <property type="match status" value="1"/>
</dbReference>
<dbReference type="EMBL" id="HBEV01011426">
    <property type="protein sequence ID" value="CAD8591456.1"/>
    <property type="molecule type" value="Transcribed_RNA"/>
</dbReference>
<accession>A0A7S0PQU6</accession>
<dbReference type="AlphaFoldDB" id="A0A7S0PQU6"/>
<feature type="region of interest" description="Disordered" evidence="3">
    <location>
        <begin position="92"/>
        <end position="155"/>
    </location>
</feature>
<feature type="region of interest" description="Disordered" evidence="3">
    <location>
        <begin position="204"/>
        <end position="239"/>
    </location>
</feature>
<gene>
    <name evidence="4" type="ORF">MSP1404_LOCUS8860</name>
</gene>
<dbReference type="GO" id="GO:0034088">
    <property type="term" value="P:maintenance of mitotic sister chromatid cohesion"/>
    <property type="evidence" value="ECO:0007669"/>
    <property type="project" value="TreeGrafter"/>
</dbReference>
<evidence type="ECO:0000256" key="2">
    <source>
        <dbReference type="ARBA" id="ARBA00022705"/>
    </source>
</evidence>
<dbReference type="PANTHER" id="PTHR13395:SF6">
    <property type="entry name" value="SISTER CHROMATID COHESION PROTEIN DCC1"/>
    <property type="match status" value="1"/>
</dbReference>
<dbReference type="GO" id="GO:0006260">
    <property type="term" value="P:DNA replication"/>
    <property type="evidence" value="ECO:0007669"/>
    <property type="project" value="UniProtKB-KW"/>
</dbReference>
<feature type="compositionally biased region" description="Acidic residues" evidence="3">
    <location>
        <begin position="135"/>
        <end position="145"/>
    </location>
</feature>
<evidence type="ECO:0000313" key="4">
    <source>
        <dbReference type="EMBL" id="CAD8591456.1"/>
    </source>
</evidence>
<dbReference type="GO" id="GO:0000785">
    <property type="term" value="C:chromatin"/>
    <property type="evidence" value="ECO:0007669"/>
    <property type="project" value="TreeGrafter"/>
</dbReference>
<evidence type="ECO:0008006" key="5">
    <source>
        <dbReference type="Google" id="ProtNLM"/>
    </source>
</evidence>
<comment type="similarity">
    <text evidence="1">Belongs to the DCC1 family.</text>
</comment>
<dbReference type="GO" id="GO:0000775">
    <property type="term" value="C:chromosome, centromeric region"/>
    <property type="evidence" value="ECO:0007669"/>
    <property type="project" value="TreeGrafter"/>
</dbReference>
<protein>
    <recommendedName>
        <fullName evidence="5">Sister chromatid cohesion protein DCC1</fullName>
    </recommendedName>
</protein>
<feature type="compositionally biased region" description="Acidic residues" evidence="3">
    <location>
        <begin position="105"/>
        <end position="115"/>
    </location>
</feature>
<dbReference type="InterPro" id="IPR019128">
    <property type="entry name" value="Dcc1"/>
</dbReference>
<dbReference type="PANTHER" id="PTHR13395">
    <property type="entry name" value="SISTER CHROMATID COHESION PROTEIN DCC1-RELATED"/>
    <property type="match status" value="1"/>
</dbReference>
<feature type="compositionally biased region" description="Acidic residues" evidence="3">
    <location>
        <begin position="213"/>
        <end position="222"/>
    </location>
</feature>
<sequence length="500" mass="54356">MDDDTPQGYGWFAEAHNLQEGEKANVVLGEDFHTNEVELLNLNDELLKVIEDGGELMFKGGPDDEAVLCTERTTYAVTRVETSNTLLLFQPPGGLPTKVRLPDGTVDDIDADADDHDDRDPTVTPLPKRRKTDDDATGADGDGDGDGPPSTPAEAINRAVKDGVPLGEDGLKDIVSFAQASSHLEVVKCEPRLGPMWERLRQRPHAYAGPEREAEEEEVPVGDDEKNGAADADADGGDRTRARGIEEEDLVENTQASRAEIVHALAAGPAFRDPTNGDRWRGIDEAYADHVLDLLLVTAKTLGMSLDAVDEAAVTTAMAKDDPPTPAPVTRFVLREYAEHAGAHPGSAEESAEESLPGGLWKIDAKKVCRAKASRMLEGSKAAAAGRLRLGDFLADWSGRCDEELRSACTRDLLKGLALIEKGASGRDEDALVRVFRDVDLPKQPRDRFRAIFALKPRWQMDELDAYVAATSDETVEAQLLKYTRVSQPTTDAVPVYSKR</sequence>